<proteinExistence type="inferred from homology"/>
<evidence type="ECO:0000256" key="6">
    <source>
        <dbReference type="SAM" id="MobiDB-lite"/>
    </source>
</evidence>
<sequence length="1241" mass="136751">MWLDRMSGHSTPSGPQIDSRSNSPLPRRPTSRLSPYAQNSRSQPSRPGSSLSNLLTPSDSTTSLSATQRADDTALKQFPAKARPSNVADPLDVLNDIIGKRKEKLAGAESPVLSSTLKTKPSQLVAEIDFGGLSLEEFVTKPDEPRRAKYSDVGAQTIQQFEKERDKFQDLHSAITGCDDVSRSVEKYLNDFQTELGAVSAEIETLQTRSIRLNAMLANRRNVEQLLGPAVEEISISPNAVRLIVEGPIDENWVKALNEIESRAATIEAKVTSPSSAKSVEDVRPLLSDIKKKAVERIRDYLVSQIRALRSPNINAQIIQQQRLVKFKDLYSYLCKAHPTLAGEITQAYINTMRWYYLSHFTRYLQALEKIKVYPSDRNEVLGGDPSAPKSGNFVPGGRAGAAAHDPFSLGRRIEILRTGNHMAISSYVAEEDTSFHGIEVPFRNFNLALMDNVSAEYSFMTEMFSTLSFQQISRKATEIFDPVFALGQGLTKRLVEHTTDSLGVLICVRLNQQAAFELQRRKVPVADAYINGVNIRLWPRFQVIMDLHCESLKRVASHTGRSAVSALSLAGGDDLNQSSAPHFLTQRFGQLLHGILVLSSEAGDDEPVSNSLSRLAAEFDSLLAKLSRIGGDAKRRERFLFNNYSLILTIISDTHGKLATEQKRHLDDMLKSVGKRENMAMRISLSISRKFLHPRRSFSSSRPANADVTHAVIGAGVVGLAVARELASREGTSTILLERHDAPGTETSSRNSEVIHAGLYYGVDTLKTKLCIKGKEMMYDLCARNGLPHRNTKKWIVAQTEEQWAAALKTHEHAQKIGVPTRLIGRAEAQALEPEVQALAGIVESPTTGIVDSHSLMSYLQGDFEDRGGDCAFLTNVTGIEALNGGKNGYRITAVTSDGTETSITAETLVNSAGNYACYINNMVLPPERHRTPYYAKGTYFSYAASFPKTSVLVYPATLPGHGGLGTHLTLDLGGRIRFGPDVEWVDDPNDLVPSPARLQQALREIKTYLPNVDPEAISLDYCGIRPKLERGGAVNTGKGFQDFIIQEEEGFPGFINLLGIESPGLTSSLAIGEMVKGLLCWDWIVTGGNCHYAKNRATFRSYRRAPGKVGGSRVLGVGSVELRVRRRSGDGEINTLVLDNVLHMPNARCNGLSLPKYRETHPLTGVDDEGDHIEARSDDGSEPEWYAEGYHGLSRVVLAGEPQGESHLSDDEHYMLSVMASNEEMEKLWQRVKNRSWVA</sequence>
<dbReference type="InterPro" id="IPR048319">
    <property type="entry name" value="Vps52_CC"/>
</dbReference>
<feature type="domain" description="FAD dependent oxidoreductase" evidence="7">
    <location>
        <begin position="712"/>
        <end position="1077"/>
    </location>
</feature>
<dbReference type="OrthoDB" id="19482at2759"/>
<dbReference type="PANTHER" id="PTHR14190:SF7">
    <property type="entry name" value="VACUOLAR PROTEIN SORTING-ASSOCIATED PROTEIN 52 HOMOLOG"/>
    <property type="match status" value="1"/>
</dbReference>
<dbReference type="eggNOG" id="KOG1961">
    <property type="taxonomic scope" value="Eukaryota"/>
</dbReference>
<dbReference type="GO" id="GO:0015031">
    <property type="term" value="P:protein transport"/>
    <property type="evidence" value="ECO:0007669"/>
    <property type="project" value="UniProtKB-KW"/>
</dbReference>
<dbReference type="Proteomes" id="UP000190312">
    <property type="component" value="Unassembled WGS sequence"/>
</dbReference>
<dbReference type="VEuPathDB" id="FungiDB:AO090003000939"/>
<feature type="domain" description="Vps52 coiled-coil" evidence="8">
    <location>
        <begin position="163"/>
        <end position="334"/>
    </location>
</feature>
<dbReference type="EMBL" id="MKZY01000004">
    <property type="protein sequence ID" value="OOO10047.1"/>
    <property type="molecule type" value="Genomic_DNA"/>
</dbReference>
<dbReference type="VEuPathDB" id="FungiDB:AO090003000940"/>
<keyword evidence="3" id="KW-0813">Transport</keyword>
<comment type="subcellular location">
    <subcellularLocation>
        <location evidence="1">Golgi apparatus</location>
        <location evidence="1">trans-Golgi network</location>
    </subcellularLocation>
</comment>
<comment type="caution">
    <text evidence="10">The sequence shown here is derived from an EMBL/GenBank/DDBJ whole genome shotgun (WGS) entry which is preliminary data.</text>
</comment>
<dbReference type="PANTHER" id="PTHR14190">
    <property type="entry name" value="SUPPRESSOR OF ACTIN MUTATIONS 2/VACUOLAR PROTEIN SORTING 52"/>
    <property type="match status" value="1"/>
</dbReference>
<dbReference type="InterPro" id="IPR048361">
    <property type="entry name" value="Vps52_C"/>
</dbReference>
<feature type="compositionally biased region" description="Polar residues" evidence="6">
    <location>
        <begin position="8"/>
        <end position="18"/>
    </location>
</feature>
<evidence type="ECO:0000259" key="7">
    <source>
        <dbReference type="Pfam" id="PF01266"/>
    </source>
</evidence>
<dbReference type="Pfam" id="PF20655">
    <property type="entry name" value="Vps52_C"/>
    <property type="match status" value="1"/>
</dbReference>
<feature type="compositionally biased region" description="Polar residues" evidence="6">
    <location>
        <begin position="36"/>
        <end position="48"/>
    </location>
</feature>
<evidence type="ECO:0000313" key="10">
    <source>
        <dbReference type="EMBL" id="OOO10047.1"/>
    </source>
</evidence>
<comment type="similarity">
    <text evidence="2">Belongs to the VPS52 family.</text>
</comment>
<dbReference type="Gene3D" id="3.50.50.60">
    <property type="entry name" value="FAD/NAD(P)-binding domain"/>
    <property type="match status" value="1"/>
</dbReference>
<protein>
    <submittedName>
        <fullName evidence="10">Vps52/Sac2</fullName>
    </submittedName>
</protein>
<dbReference type="GO" id="GO:0006896">
    <property type="term" value="P:Golgi to vacuole transport"/>
    <property type="evidence" value="ECO:0007669"/>
    <property type="project" value="TreeGrafter"/>
</dbReference>
<dbReference type="AlphaFoldDB" id="A0A1S9DLV4"/>
<keyword evidence="4" id="KW-0653">Protein transport</keyword>
<feature type="compositionally biased region" description="Low complexity" evidence="6">
    <location>
        <begin position="49"/>
        <end position="67"/>
    </location>
</feature>
<evidence type="ECO:0000313" key="11">
    <source>
        <dbReference type="Proteomes" id="UP000190312"/>
    </source>
</evidence>
<accession>A0A1S9DLV4</accession>
<dbReference type="InterPro" id="IPR036188">
    <property type="entry name" value="FAD/NAD-bd_sf"/>
</dbReference>
<evidence type="ECO:0000256" key="3">
    <source>
        <dbReference type="ARBA" id="ARBA00022448"/>
    </source>
</evidence>
<dbReference type="GO" id="GO:0000938">
    <property type="term" value="C:GARP complex"/>
    <property type="evidence" value="ECO:0007669"/>
    <property type="project" value="TreeGrafter"/>
</dbReference>
<keyword evidence="5" id="KW-0333">Golgi apparatus</keyword>
<evidence type="ECO:0000256" key="2">
    <source>
        <dbReference type="ARBA" id="ARBA00008180"/>
    </source>
</evidence>
<feature type="region of interest" description="Disordered" evidence="6">
    <location>
        <begin position="1"/>
        <end position="71"/>
    </location>
</feature>
<dbReference type="Pfam" id="PF01266">
    <property type="entry name" value="DAO"/>
    <property type="match status" value="1"/>
</dbReference>
<dbReference type="InterPro" id="IPR006076">
    <property type="entry name" value="FAD-dep_OxRdtase"/>
</dbReference>
<evidence type="ECO:0000259" key="9">
    <source>
        <dbReference type="Pfam" id="PF20655"/>
    </source>
</evidence>
<dbReference type="InterPro" id="IPR007258">
    <property type="entry name" value="Vps52"/>
</dbReference>
<evidence type="ECO:0000256" key="4">
    <source>
        <dbReference type="ARBA" id="ARBA00022927"/>
    </source>
</evidence>
<organism evidence="10 11">
    <name type="scientific">Aspergillus oryzae</name>
    <name type="common">Yellow koji mold</name>
    <dbReference type="NCBI Taxonomy" id="5062"/>
    <lineage>
        <taxon>Eukaryota</taxon>
        <taxon>Fungi</taxon>
        <taxon>Dikarya</taxon>
        <taxon>Ascomycota</taxon>
        <taxon>Pezizomycotina</taxon>
        <taxon>Eurotiomycetes</taxon>
        <taxon>Eurotiomycetidae</taxon>
        <taxon>Eurotiales</taxon>
        <taxon>Aspergillaceae</taxon>
        <taxon>Aspergillus</taxon>
        <taxon>Aspergillus subgen. Circumdati</taxon>
    </lineage>
</organism>
<evidence type="ECO:0000256" key="5">
    <source>
        <dbReference type="ARBA" id="ARBA00023034"/>
    </source>
</evidence>
<dbReference type="Gene3D" id="3.30.9.10">
    <property type="entry name" value="D-Amino Acid Oxidase, subunit A, domain 2"/>
    <property type="match status" value="1"/>
</dbReference>
<dbReference type="GO" id="GO:0019905">
    <property type="term" value="F:syntaxin binding"/>
    <property type="evidence" value="ECO:0007669"/>
    <property type="project" value="TreeGrafter"/>
</dbReference>
<evidence type="ECO:0000256" key="1">
    <source>
        <dbReference type="ARBA" id="ARBA00004601"/>
    </source>
</evidence>
<dbReference type="GO" id="GO:0032456">
    <property type="term" value="P:endocytic recycling"/>
    <property type="evidence" value="ECO:0007669"/>
    <property type="project" value="TreeGrafter"/>
</dbReference>
<gene>
    <name evidence="10" type="ORF">OAory_01058550</name>
</gene>
<dbReference type="GO" id="GO:0005829">
    <property type="term" value="C:cytosol"/>
    <property type="evidence" value="ECO:0007669"/>
    <property type="project" value="GOC"/>
</dbReference>
<reference evidence="10 11" key="1">
    <citation type="submission" date="2016-10" db="EMBL/GenBank/DDBJ databases">
        <title>Genome sequencing of Aspergillus oryzae BCC7051.</title>
        <authorList>
            <person name="Thammarongtham C."/>
            <person name="Vorapreeda T."/>
            <person name="Nookaew I."/>
            <person name="Srisuk T."/>
            <person name="Land M."/>
            <person name="Jeennor S."/>
            <person name="Laoteng K."/>
        </authorList>
    </citation>
    <scope>NUCLEOTIDE SEQUENCE [LARGE SCALE GENOMIC DNA]</scope>
    <source>
        <strain evidence="10 11">BCC7051</strain>
    </source>
</reference>
<evidence type="ECO:0000259" key="8">
    <source>
        <dbReference type="Pfam" id="PF04129"/>
    </source>
</evidence>
<dbReference type="Pfam" id="PF04129">
    <property type="entry name" value="Vps52_CC"/>
    <property type="match status" value="1"/>
</dbReference>
<dbReference type="GO" id="GO:0042147">
    <property type="term" value="P:retrograde transport, endosome to Golgi"/>
    <property type="evidence" value="ECO:0007669"/>
    <property type="project" value="TreeGrafter"/>
</dbReference>
<name>A0A1S9DLV4_ASPOZ</name>
<feature type="domain" description="Vps52 C-terminal" evidence="9">
    <location>
        <begin position="351"/>
        <end position="671"/>
    </location>
</feature>
<dbReference type="SUPFAM" id="SSF51905">
    <property type="entry name" value="FAD/NAD(P)-binding domain"/>
    <property type="match status" value="1"/>
</dbReference>